<dbReference type="GO" id="GO:0005524">
    <property type="term" value="F:ATP binding"/>
    <property type="evidence" value="ECO:0007669"/>
    <property type="project" value="UniProtKB-KW"/>
</dbReference>
<dbReference type="PROSITE" id="PS50893">
    <property type="entry name" value="ABC_TRANSPORTER_2"/>
    <property type="match status" value="1"/>
</dbReference>
<evidence type="ECO:0000256" key="1">
    <source>
        <dbReference type="ARBA" id="ARBA00022741"/>
    </source>
</evidence>
<dbReference type="PROSITE" id="PS00211">
    <property type="entry name" value="ABC_TRANSPORTER_1"/>
    <property type="match status" value="1"/>
</dbReference>
<dbReference type="Proteomes" id="UP000062833">
    <property type="component" value="Chromosome"/>
</dbReference>
<evidence type="ECO:0000313" key="5">
    <source>
        <dbReference type="Proteomes" id="UP000062833"/>
    </source>
</evidence>
<dbReference type="Pfam" id="PF00005">
    <property type="entry name" value="ABC_tran"/>
    <property type="match status" value="1"/>
</dbReference>
<dbReference type="GO" id="GO:0016887">
    <property type="term" value="F:ATP hydrolysis activity"/>
    <property type="evidence" value="ECO:0007669"/>
    <property type="project" value="InterPro"/>
</dbReference>
<dbReference type="PANTHER" id="PTHR42798:SF4">
    <property type="entry name" value="ABC TRANSPORTER DOMAIN-CONTAINING PROTEIN"/>
    <property type="match status" value="1"/>
</dbReference>
<proteinExistence type="predicted"/>
<dbReference type="InterPro" id="IPR003593">
    <property type="entry name" value="AAA+_ATPase"/>
</dbReference>
<evidence type="ECO:0000259" key="3">
    <source>
        <dbReference type="PROSITE" id="PS50893"/>
    </source>
</evidence>
<dbReference type="RefSeq" id="WP_062008726.1">
    <property type="nucleotide sequence ID" value="NZ_CP012677.1"/>
</dbReference>
<keyword evidence="1" id="KW-0547">Nucleotide-binding</keyword>
<dbReference type="Gene3D" id="3.40.50.300">
    <property type="entry name" value="P-loop containing nucleotide triphosphate hydrolases"/>
    <property type="match status" value="1"/>
</dbReference>
<keyword evidence="5" id="KW-1185">Reference proteome</keyword>
<dbReference type="SMART" id="SM00382">
    <property type="entry name" value="AAA"/>
    <property type="match status" value="1"/>
</dbReference>
<dbReference type="AlphaFoldDB" id="A0A0M4QS44"/>
<dbReference type="PATRIC" id="fig|656366.3.peg.3719"/>
<dbReference type="EMBL" id="CP012677">
    <property type="protein sequence ID" value="ALE93666.1"/>
    <property type="molecule type" value="Genomic_DNA"/>
</dbReference>
<dbReference type="KEGG" id="aaq:AOC05_17275"/>
<dbReference type="InterPro" id="IPR027417">
    <property type="entry name" value="P-loop_NTPase"/>
</dbReference>
<dbReference type="InterPro" id="IPR017871">
    <property type="entry name" value="ABC_transporter-like_CS"/>
</dbReference>
<dbReference type="OrthoDB" id="9778572at2"/>
<protein>
    <submittedName>
        <fullName evidence="4">Lipoprotein ABC transporter ATP-binding protein</fullName>
    </submittedName>
</protein>
<organism evidence="4 5">
    <name type="scientific">Arthrobacter alpinus</name>
    <dbReference type="NCBI Taxonomy" id="656366"/>
    <lineage>
        <taxon>Bacteria</taxon>
        <taxon>Bacillati</taxon>
        <taxon>Actinomycetota</taxon>
        <taxon>Actinomycetes</taxon>
        <taxon>Micrococcales</taxon>
        <taxon>Micrococcaceae</taxon>
        <taxon>Arthrobacter</taxon>
    </lineage>
</organism>
<evidence type="ECO:0000256" key="2">
    <source>
        <dbReference type="ARBA" id="ARBA00022840"/>
    </source>
</evidence>
<dbReference type="InterPro" id="IPR003439">
    <property type="entry name" value="ABC_transporter-like_ATP-bd"/>
</dbReference>
<dbReference type="SUPFAM" id="SSF52540">
    <property type="entry name" value="P-loop containing nucleoside triphosphate hydrolases"/>
    <property type="match status" value="1"/>
</dbReference>
<name>A0A0M4QS44_9MICC</name>
<evidence type="ECO:0000313" key="4">
    <source>
        <dbReference type="EMBL" id="ALE93666.1"/>
    </source>
</evidence>
<keyword evidence="2 4" id="KW-0067">ATP-binding</keyword>
<reference evidence="5" key="1">
    <citation type="submission" date="2015-09" db="EMBL/GenBank/DDBJ databases">
        <title>Complete genome of Arthrobacter alpinus strain R3.8.</title>
        <authorList>
            <person name="See-Too W.S."/>
            <person name="Chan K.G."/>
        </authorList>
    </citation>
    <scope>NUCLEOTIDE SEQUENCE [LARGE SCALE GENOMIC DNA]</scope>
    <source>
        <strain evidence="5">R3.8</strain>
    </source>
</reference>
<dbReference type="PANTHER" id="PTHR42798">
    <property type="entry name" value="LIPOPROTEIN-RELEASING SYSTEM ATP-BINDING PROTEIN LOLD"/>
    <property type="match status" value="1"/>
</dbReference>
<feature type="domain" description="ABC transporter" evidence="3">
    <location>
        <begin position="2"/>
        <end position="216"/>
    </location>
</feature>
<keyword evidence="4" id="KW-0449">Lipoprotein</keyword>
<accession>A0A0M4QS44</accession>
<sequence>MITAHGLTKAIGQRTLWEGLELTVNNGEMMAIRGPSGSGKSTLLNCLGLLEPLTAGKILVDGADATAFRAGQRRIFRRDTLGYLFQNYALIDNASIQANLAVAGGQLRGLNRAQQQAIYQQALEHVGLDGRAKDRVYELSGGEQQRVALARLLVKKPGLILADEPTGALDEGNTEMVITTLRHMADKGAAILIATHSDHVEERCDTQLTLDALASMV</sequence>
<gene>
    <name evidence="4" type="ORF">AOC05_17275</name>
</gene>